<feature type="binding site" evidence="7 9">
    <location>
        <position position="82"/>
    </location>
    <ligand>
        <name>3-methyl-2-oxobutanoate</name>
        <dbReference type="ChEBI" id="CHEBI:11851"/>
    </ligand>
</feature>
<dbReference type="GO" id="GO:0008168">
    <property type="term" value="F:methyltransferase activity"/>
    <property type="evidence" value="ECO:0007669"/>
    <property type="project" value="UniProtKB-KW"/>
</dbReference>
<dbReference type="GO" id="GO:0015940">
    <property type="term" value="P:pantothenate biosynthetic process"/>
    <property type="evidence" value="ECO:0007669"/>
    <property type="project" value="UniProtKB-UniRule"/>
</dbReference>
<comment type="subcellular location">
    <subcellularLocation>
        <location evidence="7">Cytoplasm</location>
    </subcellularLocation>
</comment>
<evidence type="ECO:0000313" key="12">
    <source>
        <dbReference type="Proteomes" id="UP000031563"/>
    </source>
</evidence>
<feature type="binding site" evidence="7 10">
    <location>
        <position position="43"/>
    </location>
    <ligand>
        <name>Mg(2+)</name>
        <dbReference type="ChEBI" id="CHEBI:18420"/>
    </ligand>
</feature>
<evidence type="ECO:0000256" key="7">
    <source>
        <dbReference type="HAMAP-Rule" id="MF_00156"/>
    </source>
</evidence>
<dbReference type="FunFam" id="3.20.20.60:FF:000003">
    <property type="entry name" value="3-methyl-2-oxobutanoate hydroxymethyltransferase"/>
    <property type="match status" value="1"/>
</dbReference>
<evidence type="ECO:0000256" key="10">
    <source>
        <dbReference type="PIRSR" id="PIRSR000388-3"/>
    </source>
</evidence>
<reference evidence="11" key="1">
    <citation type="submission" date="2015-02" db="EMBL/GenBank/DDBJ databases">
        <title>Genome Assembly of Bacillaceae bacterium MTCC 8252.</title>
        <authorList>
            <person name="Verma A."/>
            <person name="Khatri I."/>
            <person name="Mual P."/>
            <person name="Subramanian S."/>
            <person name="Krishnamurthi S."/>
        </authorList>
    </citation>
    <scope>NUCLEOTIDE SEQUENCE [LARGE SCALE GENOMIC DNA]</scope>
    <source>
        <strain evidence="11">MTCC 8252</strain>
    </source>
</reference>
<dbReference type="SUPFAM" id="SSF51621">
    <property type="entry name" value="Phosphoenolpyruvate/pyruvate domain"/>
    <property type="match status" value="1"/>
</dbReference>
<keyword evidence="5 7" id="KW-0808">Transferase</keyword>
<name>A0A0F5HXT7_BACTR</name>
<dbReference type="EMBL" id="JWIR02000051">
    <property type="protein sequence ID" value="KKB37662.1"/>
    <property type="molecule type" value="Genomic_DNA"/>
</dbReference>
<evidence type="ECO:0000313" key="11">
    <source>
        <dbReference type="EMBL" id="KKB37662.1"/>
    </source>
</evidence>
<gene>
    <name evidence="7" type="primary">panB</name>
    <name evidence="11" type="ORF">QY95_02772</name>
</gene>
<comment type="catalytic activity">
    <reaction evidence="7">
        <text>(6R)-5,10-methylene-5,6,7,8-tetrahydrofolate + 3-methyl-2-oxobutanoate + H2O = 2-dehydropantoate + (6S)-5,6,7,8-tetrahydrofolate</text>
        <dbReference type="Rhea" id="RHEA:11824"/>
        <dbReference type="ChEBI" id="CHEBI:11561"/>
        <dbReference type="ChEBI" id="CHEBI:11851"/>
        <dbReference type="ChEBI" id="CHEBI:15377"/>
        <dbReference type="ChEBI" id="CHEBI:15636"/>
        <dbReference type="ChEBI" id="CHEBI:57453"/>
        <dbReference type="EC" id="2.1.2.11"/>
    </reaction>
</comment>
<sequence>MKQTSDFIKMKQTGEKIAMVTAYDYPSAKLSEEAQTDIILVGDSLGMVVLGYDSTVPVTVEDMIHHTKAVKRGAKDTFIVTDLPFMSYHISQEEAMRAAGKLMQEAGAHAVKIEGGAEIAETVQRLTHAGVPVVAHLGLTPQSVGVLGGYKVQGKTAEDAKQMLKEAKQLEAAGAFMVVLECVPYQIAAEIAHALRIPVIGIGAGNGTDGQVLVYHDLIQYGVSRTPKFVKSYHNVSEPIVTSISAYVSEVKAGTFPAREHSFTMKEEELEALYGGVTP</sequence>
<dbReference type="PANTHER" id="PTHR20881">
    <property type="entry name" value="3-METHYL-2-OXOBUTANOATE HYDROXYMETHYLTRANSFERASE"/>
    <property type="match status" value="1"/>
</dbReference>
<comment type="cofactor">
    <cofactor evidence="7 10">
        <name>Mg(2+)</name>
        <dbReference type="ChEBI" id="CHEBI:18420"/>
    </cofactor>
    <text evidence="7 10">Binds 1 Mg(2+) ion per subunit.</text>
</comment>
<evidence type="ECO:0000256" key="8">
    <source>
        <dbReference type="PIRSR" id="PIRSR000388-1"/>
    </source>
</evidence>
<dbReference type="GO" id="GO:0003864">
    <property type="term" value="F:3-methyl-2-oxobutanoate hydroxymethyltransferase activity"/>
    <property type="evidence" value="ECO:0007669"/>
    <property type="project" value="UniProtKB-UniRule"/>
</dbReference>
<feature type="binding site" evidence="7 10">
    <location>
        <position position="114"/>
    </location>
    <ligand>
        <name>Mg(2+)</name>
        <dbReference type="ChEBI" id="CHEBI:18420"/>
    </ligand>
</feature>
<keyword evidence="4 7" id="KW-0566">Pantothenate biosynthesis</keyword>
<dbReference type="GO" id="GO:0032259">
    <property type="term" value="P:methylation"/>
    <property type="evidence" value="ECO:0007669"/>
    <property type="project" value="UniProtKB-KW"/>
</dbReference>
<feature type="binding site" evidence="7 9">
    <location>
        <begin position="43"/>
        <end position="44"/>
    </location>
    <ligand>
        <name>3-methyl-2-oxobutanoate</name>
        <dbReference type="ChEBI" id="CHEBI:11851"/>
    </ligand>
</feature>
<feature type="active site" description="Proton acceptor" evidence="7 8">
    <location>
        <position position="181"/>
    </location>
</feature>
<feature type="binding site" evidence="7 9">
    <location>
        <position position="112"/>
    </location>
    <ligand>
        <name>3-methyl-2-oxobutanoate</name>
        <dbReference type="ChEBI" id="CHEBI:11851"/>
    </ligand>
</feature>
<dbReference type="InterPro" id="IPR040442">
    <property type="entry name" value="Pyrv_kinase-like_dom_sf"/>
</dbReference>
<comment type="similarity">
    <text evidence="2 7">Belongs to the PanB family.</text>
</comment>
<evidence type="ECO:0000256" key="9">
    <source>
        <dbReference type="PIRSR" id="PIRSR000388-2"/>
    </source>
</evidence>
<dbReference type="Pfam" id="PF02548">
    <property type="entry name" value="Pantoate_transf"/>
    <property type="match status" value="1"/>
</dbReference>
<comment type="function">
    <text evidence="6 7">Catalyzes the reversible reaction in which hydroxymethyl group from 5,10-methylenetetrahydrofolate is transferred onto alpha-ketoisovalerate to form ketopantoate.</text>
</comment>
<dbReference type="GO" id="GO:0005737">
    <property type="term" value="C:cytoplasm"/>
    <property type="evidence" value="ECO:0007669"/>
    <property type="project" value="UniProtKB-SubCell"/>
</dbReference>
<accession>A0A0F5HXT7</accession>
<evidence type="ECO:0000256" key="4">
    <source>
        <dbReference type="ARBA" id="ARBA00022655"/>
    </source>
</evidence>
<dbReference type="NCBIfam" id="TIGR00222">
    <property type="entry name" value="panB"/>
    <property type="match status" value="1"/>
</dbReference>
<dbReference type="STRING" id="1221996.QY95_02772"/>
<dbReference type="Gene3D" id="3.20.20.60">
    <property type="entry name" value="Phosphoenolpyruvate-binding domains"/>
    <property type="match status" value="1"/>
</dbReference>
<evidence type="ECO:0000256" key="2">
    <source>
        <dbReference type="ARBA" id="ARBA00008676"/>
    </source>
</evidence>
<evidence type="ECO:0000256" key="1">
    <source>
        <dbReference type="ARBA" id="ARBA00005033"/>
    </source>
</evidence>
<comment type="subunit">
    <text evidence="3 7">Homodecamer; pentamer of dimers.</text>
</comment>
<dbReference type="GO" id="GO:0000287">
    <property type="term" value="F:magnesium ion binding"/>
    <property type="evidence" value="ECO:0007669"/>
    <property type="project" value="TreeGrafter"/>
</dbReference>
<dbReference type="PANTHER" id="PTHR20881:SF0">
    <property type="entry name" value="3-METHYL-2-OXOBUTANOATE HYDROXYMETHYLTRANSFERASE"/>
    <property type="match status" value="1"/>
</dbReference>
<dbReference type="Proteomes" id="UP000031563">
    <property type="component" value="Unassembled WGS sequence"/>
</dbReference>
<dbReference type="AlphaFoldDB" id="A0A0F5HXT7"/>
<dbReference type="UniPathway" id="UPA00028">
    <property type="reaction ID" value="UER00003"/>
</dbReference>
<keyword evidence="7 10" id="KW-0460">Magnesium</keyword>
<protein>
    <recommendedName>
        <fullName evidence="7">3-methyl-2-oxobutanoate hydroxymethyltransferase</fullName>
        <ecNumber evidence="7">2.1.2.11</ecNumber>
    </recommendedName>
    <alternativeName>
        <fullName evidence="7">Ketopantoate hydroxymethyltransferase</fullName>
        <shortName evidence="7">KPHMT</shortName>
    </alternativeName>
</protein>
<dbReference type="CDD" id="cd06557">
    <property type="entry name" value="KPHMT-like"/>
    <property type="match status" value="1"/>
</dbReference>
<organism evidence="11 12">
    <name type="scientific">Bacillus thermotolerans</name>
    <name type="common">Quasibacillus thermotolerans</name>
    <dbReference type="NCBI Taxonomy" id="1221996"/>
    <lineage>
        <taxon>Bacteria</taxon>
        <taxon>Bacillati</taxon>
        <taxon>Bacillota</taxon>
        <taxon>Bacilli</taxon>
        <taxon>Bacillales</taxon>
        <taxon>Bacillaceae</taxon>
        <taxon>Bacillus</taxon>
    </lineage>
</organism>
<proteinExistence type="inferred from homology"/>
<dbReference type="InterPro" id="IPR003700">
    <property type="entry name" value="Pantoate_hydroxy_MeTrfase"/>
</dbReference>
<feature type="binding site" evidence="7 10">
    <location>
        <position position="82"/>
    </location>
    <ligand>
        <name>Mg(2+)</name>
        <dbReference type="ChEBI" id="CHEBI:18420"/>
    </ligand>
</feature>
<dbReference type="HAMAP" id="MF_00156">
    <property type="entry name" value="PanB"/>
    <property type="match status" value="1"/>
</dbReference>
<comment type="caution">
    <text evidence="11">The sequence shown here is derived from an EMBL/GenBank/DDBJ whole genome shotgun (WGS) entry which is preliminary data.</text>
</comment>
<dbReference type="PIRSF" id="PIRSF000388">
    <property type="entry name" value="Pantoate_hydroxy_MeTrfase"/>
    <property type="match status" value="1"/>
</dbReference>
<dbReference type="EC" id="2.1.2.11" evidence="7"/>
<keyword evidence="7 10" id="KW-0479">Metal-binding</keyword>
<dbReference type="RefSeq" id="WP_040047733.1">
    <property type="nucleotide sequence ID" value="NZ_JWIR02000051.1"/>
</dbReference>
<dbReference type="InterPro" id="IPR015813">
    <property type="entry name" value="Pyrv/PenolPyrv_kinase-like_dom"/>
</dbReference>
<dbReference type="OrthoDB" id="9781789at2"/>
<evidence type="ECO:0000256" key="3">
    <source>
        <dbReference type="ARBA" id="ARBA00011424"/>
    </source>
</evidence>
<keyword evidence="12" id="KW-1185">Reference proteome</keyword>
<comment type="pathway">
    <text evidence="1 7">Cofactor biosynthesis; (R)-pantothenate biosynthesis; (R)-pantoate from 3-methyl-2-oxobutanoate: step 1/2.</text>
</comment>
<dbReference type="NCBIfam" id="NF001452">
    <property type="entry name" value="PRK00311.1"/>
    <property type="match status" value="1"/>
</dbReference>
<evidence type="ECO:0000256" key="6">
    <source>
        <dbReference type="ARBA" id="ARBA00056497"/>
    </source>
</evidence>
<keyword evidence="7" id="KW-0963">Cytoplasm</keyword>
<evidence type="ECO:0000256" key="5">
    <source>
        <dbReference type="ARBA" id="ARBA00022679"/>
    </source>
</evidence>